<dbReference type="SMART" id="SM00287">
    <property type="entry name" value="SH3b"/>
    <property type="match status" value="1"/>
</dbReference>
<dbReference type="Gene3D" id="2.30.30.40">
    <property type="entry name" value="SH3 Domains"/>
    <property type="match status" value="1"/>
</dbReference>
<dbReference type="InterPro" id="IPR039564">
    <property type="entry name" value="Peptidase_C39-like"/>
</dbReference>
<dbReference type="Pfam" id="PF13529">
    <property type="entry name" value="Peptidase_C39_2"/>
    <property type="match status" value="1"/>
</dbReference>
<protein>
    <submittedName>
        <fullName evidence="3">SH3 domain protein</fullName>
    </submittedName>
</protein>
<dbReference type="InterPro" id="IPR003646">
    <property type="entry name" value="SH3-like_bac-type"/>
</dbReference>
<comment type="similarity">
    <text evidence="1">Belongs to the N-acetylmuramoyl-L-alanine amidase 2 family.</text>
</comment>
<dbReference type="PROSITE" id="PS51781">
    <property type="entry name" value="SH3B"/>
    <property type="match status" value="1"/>
</dbReference>
<dbReference type="Gene3D" id="3.90.70.10">
    <property type="entry name" value="Cysteine proteinases"/>
    <property type="match status" value="1"/>
</dbReference>
<dbReference type="Pfam" id="PF08239">
    <property type="entry name" value="SH3_3"/>
    <property type="match status" value="1"/>
</dbReference>
<organism evidence="3">
    <name type="scientific">Siphoviridae sp. ctUF252</name>
    <dbReference type="NCBI Taxonomy" id="2826350"/>
    <lineage>
        <taxon>Viruses</taxon>
        <taxon>Duplodnaviria</taxon>
        <taxon>Heunggongvirae</taxon>
        <taxon>Uroviricota</taxon>
        <taxon>Caudoviricetes</taxon>
    </lineage>
</organism>
<evidence type="ECO:0000259" key="2">
    <source>
        <dbReference type="PROSITE" id="PS51781"/>
    </source>
</evidence>
<reference evidence="3" key="1">
    <citation type="journal article" date="2021" name="Proc. Natl. Acad. Sci. U.S.A.">
        <title>A Catalog of Tens of Thousands of Viruses from Human Metagenomes Reveals Hidden Associations with Chronic Diseases.</title>
        <authorList>
            <person name="Tisza M.J."/>
            <person name="Buck C.B."/>
        </authorList>
    </citation>
    <scope>NUCLEOTIDE SEQUENCE</scope>
    <source>
        <strain evidence="3">CtUF252</strain>
    </source>
</reference>
<proteinExistence type="inferred from homology"/>
<evidence type="ECO:0000256" key="1">
    <source>
        <dbReference type="ARBA" id="ARBA00007553"/>
    </source>
</evidence>
<evidence type="ECO:0000313" key="3">
    <source>
        <dbReference type="EMBL" id="DAD94061.1"/>
    </source>
</evidence>
<feature type="domain" description="SH3b" evidence="2">
    <location>
        <begin position="306"/>
        <end position="388"/>
    </location>
</feature>
<dbReference type="EMBL" id="BK015173">
    <property type="protein sequence ID" value="DAD94061.1"/>
    <property type="molecule type" value="Genomic_DNA"/>
</dbReference>
<name>A0A8S5NGU9_9CAUD</name>
<sequence>MKNKKLIISAVVTILLALAGVFFGIEYTQDDVDKISEGVETVVSIIEENQSTKEIPEAYVEDEKALEEQEVEDEGFELQGEIAYNGSSELPSVSLGQYTGLTYYSQIDPRWKNKLYTSTGNSSQTMGSSACGPTCSAMVVSSIKGTILPTEMADLYVQYGFRSANNGTYWSAFRWTADVFDIVGYKEIYKLNDVCDLLEQNYMIISACGNGLFTTGGHFILIYGYEDTNGNGQCDSGDRLKIYDPYLYSGKFNLSTRRGKAQVEGNTVYVEKEVFRAYANYSGFFAFKNDRSNNTEVDRTEVTTASYTRYVKVNTSLNVRSGPSTNYSIVGRKYNGDKVTVYKENSNWSNIGINEWVSSDYLTDSNIQQPISNTVGQYKKLKSTTTLYSNSNLTGTRYTYLKNTKVKILQNVSSTVDRVYISATGRYAYVDNSAFGTITISGVKLTGQYKKFKSNTIIYSNSNLTGTRYYYLPNTRVKILKDLGNINYIYVKATNRYGYVSENVYR</sequence>
<accession>A0A8S5NGU9</accession>